<protein>
    <recommendedName>
        <fullName evidence="2">Phosphate-selective porin O and P</fullName>
    </recommendedName>
</protein>
<organism evidence="1">
    <name type="scientific">hydrothermal vent metagenome</name>
    <dbReference type="NCBI Taxonomy" id="652676"/>
    <lineage>
        <taxon>unclassified sequences</taxon>
        <taxon>metagenomes</taxon>
        <taxon>ecological metagenomes</taxon>
    </lineage>
</organism>
<evidence type="ECO:0008006" key="2">
    <source>
        <dbReference type="Google" id="ProtNLM"/>
    </source>
</evidence>
<dbReference type="SUPFAM" id="SSF56935">
    <property type="entry name" value="Porins"/>
    <property type="match status" value="1"/>
</dbReference>
<name>A0A3B1CP94_9ZZZZ</name>
<dbReference type="EMBL" id="UOGF01000014">
    <property type="protein sequence ID" value="VAX26503.1"/>
    <property type="molecule type" value="Genomic_DNA"/>
</dbReference>
<proteinExistence type="predicted"/>
<accession>A0A3B1CP94</accession>
<sequence length="400" mass="45863">MFVRFSKLITIMYAVFHFLLNSTIAPLYAFEWSETLQFHGFASQGYILTSDNRFFGDSEDGSLDFTEIGLNASVRPIPDLQLSAQILSRRAGEGDDGNLRLDYGFLDYSPISNESGKLGIRLGRIKNPLGFYNDTRDVAFTRPSIFLPQSIYFDRTRTLALSSDGLNAYAEYRKGFGTLFYELEVGYPKVDSEETELAFLGQEIQQQGGLDNRISYISRITIEPAGGRTRFSLSGALVNIRFFPTSPTTQTGTIRFRPIIFSAQYNTEFWSLTSEYALRYSKFRDVGPLSFDITGESYYLQGSYRISSHLEAMLRYDVLYQDRDDRSGEKFAAATGNPKHSRFAKDWTIGLRWDITRAWMSRIEYHYVDGTGWLPLLDNPSSNQIDRYWDMFAILVSYRF</sequence>
<dbReference type="AlphaFoldDB" id="A0A3B1CP94"/>
<reference evidence="1" key="1">
    <citation type="submission" date="2018-06" db="EMBL/GenBank/DDBJ databases">
        <authorList>
            <person name="Zhirakovskaya E."/>
        </authorList>
    </citation>
    <scope>NUCLEOTIDE SEQUENCE</scope>
</reference>
<gene>
    <name evidence="1" type="ORF">MNBD_NITROSPIRAE01-1125</name>
</gene>
<evidence type="ECO:0000313" key="1">
    <source>
        <dbReference type="EMBL" id="VAX26503.1"/>
    </source>
</evidence>